<proteinExistence type="predicted"/>
<gene>
    <name evidence="1" type="ORF">D6810_00950</name>
</gene>
<name>A0A3M0YZI3_9BACT</name>
<accession>A0A3M0YZI3</accession>
<dbReference type="Proteomes" id="UP000269410">
    <property type="component" value="Unassembled WGS sequence"/>
</dbReference>
<evidence type="ECO:0000313" key="2">
    <source>
        <dbReference type="Proteomes" id="UP000269410"/>
    </source>
</evidence>
<evidence type="ECO:0000313" key="1">
    <source>
        <dbReference type="EMBL" id="RMD77449.1"/>
    </source>
</evidence>
<protein>
    <submittedName>
        <fullName evidence="1">Uncharacterized protein</fullName>
    </submittedName>
</protein>
<reference evidence="1 2" key="1">
    <citation type="submission" date="2018-10" db="EMBL/GenBank/DDBJ databases">
        <title>Thermophilic Lithotrophy and Phototrophy in an Intertidal, Iron-rich, Geothermal Spring.</title>
        <authorList>
            <person name="Ward L.M."/>
            <person name="Idei A."/>
            <person name="Nakagawa M."/>
            <person name="Ueno Y."/>
            <person name="Fischer W."/>
            <person name="Mcglynn S.E."/>
        </authorList>
    </citation>
    <scope>NUCLEOTIDE SEQUENCE [LARGE SCALE GENOMIC DNA]</scope>
    <source>
        <strain evidence="1">J137</strain>
    </source>
</reference>
<comment type="caution">
    <text evidence="1">The sequence shown here is derived from an EMBL/GenBank/DDBJ whole genome shotgun (WGS) entry which is preliminary data.</text>
</comment>
<dbReference type="EMBL" id="RFKV01000031">
    <property type="protein sequence ID" value="RMD77449.1"/>
    <property type="molecule type" value="Genomic_DNA"/>
</dbReference>
<sequence length="223" mass="24822">MALELGGTLIKLYANGEKQNQAIESDNQERPIVKKVFAQDLPPAPQVIDIESLQKGVYSIQIKGFDNALVEVYSDNVKLNFYLDVNSNGVKDQDEPVIDVKKYVVNISKEKSVEKINLSRGWNLISLPIFDQDLKKASDLARLIESNGGRTTQVSKFDNGNWIHFINGSLKIGGKIDFGIDFNLIPGQSYFVYAQIDSEFVIKGNDHLDNPLLSPCFIGSSLL</sequence>
<organism evidence="1 2">
    <name type="scientific">Candidatus Dojkabacteria bacterium</name>
    <dbReference type="NCBI Taxonomy" id="2099670"/>
    <lineage>
        <taxon>Bacteria</taxon>
        <taxon>Candidatus Dojkabacteria</taxon>
    </lineage>
</organism>
<dbReference type="AlphaFoldDB" id="A0A3M0YZI3"/>